<dbReference type="PROSITE" id="PS50110">
    <property type="entry name" value="RESPONSE_REGULATORY"/>
    <property type="match status" value="1"/>
</dbReference>
<organism evidence="3 4">
    <name type="scientific">Microvirga arabica</name>
    <dbReference type="NCBI Taxonomy" id="1128671"/>
    <lineage>
        <taxon>Bacteria</taxon>
        <taxon>Pseudomonadati</taxon>
        <taxon>Pseudomonadota</taxon>
        <taxon>Alphaproteobacteria</taxon>
        <taxon>Hyphomicrobiales</taxon>
        <taxon>Methylobacteriaceae</taxon>
        <taxon>Microvirga</taxon>
    </lineage>
</organism>
<reference evidence="3 4" key="1">
    <citation type="submission" date="2024-09" db="EMBL/GenBank/DDBJ databases">
        <title>Nodulacao em especies de Leguminosae Basais da Amazonia e Caracterizacao dos Rizobios e Bacterias Associadas aos Nodulos.</title>
        <authorList>
            <person name="Jambeiro I.C.A."/>
            <person name="Lopes I.S."/>
            <person name="Aguiar E.R.G.R."/>
            <person name="Santos A.F.J."/>
            <person name="Dos Santos J.M.F."/>
            <person name="Gross E."/>
        </authorList>
    </citation>
    <scope>NUCLEOTIDE SEQUENCE [LARGE SCALE GENOMIC DNA]</scope>
    <source>
        <strain evidence="3 4">BRUESC1165</strain>
    </source>
</reference>
<evidence type="ECO:0000256" key="1">
    <source>
        <dbReference type="PROSITE-ProRule" id="PRU00169"/>
    </source>
</evidence>
<dbReference type="Proteomes" id="UP001593940">
    <property type="component" value="Unassembled WGS sequence"/>
</dbReference>
<name>A0ABV6Y9W6_9HYPH</name>
<feature type="domain" description="Response regulatory" evidence="2">
    <location>
        <begin position="6"/>
        <end position="117"/>
    </location>
</feature>
<dbReference type="InterPro" id="IPR001789">
    <property type="entry name" value="Sig_transdc_resp-reg_receiver"/>
</dbReference>
<dbReference type="SMART" id="SM00448">
    <property type="entry name" value="REC"/>
    <property type="match status" value="1"/>
</dbReference>
<dbReference type="Pfam" id="PF00072">
    <property type="entry name" value="Response_reg"/>
    <property type="match status" value="1"/>
</dbReference>
<proteinExistence type="predicted"/>
<accession>A0ABV6Y9W6</accession>
<dbReference type="SUPFAM" id="SSF52172">
    <property type="entry name" value="CheY-like"/>
    <property type="match status" value="1"/>
</dbReference>
<evidence type="ECO:0000313" key="4">
    <source>
        <dbReference type="Proteomes" id="UP001593940"/>
    </source>
</evidence>
<keyword evidence="1" id="KW-0597">Phosphoprotein</keyword>
<dbReference type="InterPro" id="IPR011006">
    <property type="entry name" value="CheY-like_superfamily"/>
</dbReference>
<dbReference type="Gene3D" id="3.40.50.2300">
    <property type="match status" value="1"/>
</dbReference>
<keyword evidence="4" id="KW-1185">Reference proteome</keyword>
<dbReference type="RefSeq" id="WP_377030134.1">
    <property type="nucleotide sequence ID" value="NZ_JBHOMY010000041.1"/>
</dbReference>
<sequence>MLSGIRILVVEDEPSVAATLVDVVEDAGGEVVGIARSVSEARQMIRAQGFDAAVLDLNLADGEVTPVLEALQARKAPTVVYSGGELPAHVRQRHPELMTLRKPVLPGRLVAEILRARKQQT</sequence>
<evidence type="ECO:0000259" key="2">
    <source>
        <dbReference type="PROSITE" id="PS50110"/>
    </source>
</evidence>
<gene>
    <name evidence="3" type="ORF">ACETIH_15270</name>
</gene>
<protein>
    <submittedName>
        <fullName evidence="3">Response regulator</fullName>
    </submittedName>
</protein>
<comment type="caution">
    <text evidence="3">The sequence shown here is derived from an EMBL/GenBank/DDBJ whole genome shotgun (WGS) entry which is preliminary data.</text>
</comment>
<evidence type="ECO:0000313" key="3">
    <source>
        <dbReference type="EMBL" id="MFC1458044.1"/>
    </source>
</evidence>
<feature type="modified residue" description="4-aspartylphosphate" evidence="1">
    <location>
        <position position="56"/>
    </location>
</feature>
<dbReference type="EMBL" id="JBHOMY010000041">
    <property type="protein sequence ID" value="MFC1458044.1"/>
    <property type="molecule type" value="Genomic_DNA"/>
</dbReference>